<proteinExistence type="predicted"/>
<sequence length="78" mass="7993">MARSSEAAAVDSAWSTFESALGAWLAAGGSAALAVRWTNHKLGRVDTRLGAALARESVSPASTVEFRGATFAASDNLP</sequence>
<reference evidence="1 2" key="1">
    <citation type="submission" date="2020-08" db="EMBL/GenBank/DDBJ databases">
        <title>Genomic Encyclopedia of Type Strains, Phase IV (KMG-IV): sequencing the most valuable type-strain genomes for metagenomic binning, comparative biology and taxonomic classification.</title>
        <authorList>
            <person name="Goeker M."/>
        </authorList>
    </citation>
    <scope>NUCLEOTIDE SEQUENCE [LARGE SCALE GENOMIC DNA]</scope>
    <source>
        <strain evidence="1 2">DSM 16268</strain>
    </source>
</reference>
<protein>
    <submittedName>
        <fullName evidence="1">Uncharacterized protein</fullName>
    </submittedName>
</protein>
<dbReference type="RefSeq" id="WP_183858066.1">
    <property type="nucleotide sequence ID" value="NZ_JACHOO010000009.1"/>
</dbReference>
<evidence type="ECO:0000313" key="2">
    <source>
        <dbReference type="Proteomes" id="UP000523821"/>
    </source>
</evidence>
<accession>A0A7W9L3J5</accession>
<dbReference type="Proteomes" id="UP000523821">
    <property type="component" value="Unassembled WGS sequence"/>
</dbReference>
<dbReference type="AlphaFoldDB" id="A0A7W9L3J5"/>
<comment type="caution">
    <text evidence="1">The sequence shown here is derived from an EMBL/GenBank/DDBJ whole genome shotgun (WGS) entry which is preliminary data.</text>
</comment>
<dbReference type="EMBL" id="JACHOO010000009">
    <property type="protein sequence ID" value="MBB5754628.1"/>
    <property type="molecule type" value="Genomic_DNA"/>
</dbReference>
<gene>
    <name evidence="1" type="ORF">GGQ63_003716</name>
</gene>
<organism evidence="1 2">
    <name type="scientific">Prosthecomicrobium pneumaticum</name>
    <dbReference type="NCBI Taxonomy" id="81895"/>
    <lineage>
        <taxon>Bacteria</taxon>
        <taxon>Pseudomonadati</taxon>
        <taxon>Pseudomonadota</taxon>
        <taxon>Alphaproteobacteria</taxon>
        <taxon>Hyphomicrobiales</taxon>
        <taxon>Kaistiaceae</taxon>
        <taxon>Prosthecomicrobium</taxon>
    </lineage>
</organism>
<name>A0A7W9L3J5_9HYPH</name>
<evidence type="ECO:0000313" key="1">
    <source>
        <dbReference type="EMBL" id="MBB5754628.1"/>
    </source>
</evidence>
<keyword evidence="2" id="KW-1185">Reference proteome</keyword>